<dbReference type="GO" id="GO:0006289">
    <property type="term" value="P:nucleotide-excision repair"/>
    <property type="evidence" value="ECO:0007669"/>
    <property type="project" value="InterPro"/>
</dbReference>
<dbReference type="OrthoDB" id="17252at2759"/>
<evidence type="ECO:0000256" key="1">
    <source>
        <dbReference type="ARBA" id="ARBA00004123"/>
    </source>
</evidence>
<dbReference type="InterPro" id="IPR005607">
    <property type="entry name" value="BSD_dom"/>
</dbReference>
<accession>A0A5J4YMF0</accession>
<feature type="region of interest" description="Disordered" evidence="7">
    <location>
        <begin position="105"/>
        <end position="135"/>
    </location>
</feature>
<keyword evidence="5" id="KW-0804">Transcription</keyword>
<dbReference type="Pfam" id="PF03909">
    <property type="entry name" value="BSD"/>
    <property type="match status" value="1"/>
</dbReference>
<dbReference type="PANTHER" id="PTHR12856">
    <property type="entry name" value="TRANSCRIPTION INITIATION FACTOR IIH-RELATED"/>
    <property type="match status" value="1"/>
</dbReference>
<sequence>MSLIERECRHRKAEGMVRVSENHVVWTAQRASDGVHPVRVPIASVSSQMATPAGAKSALIKLVTVDNPKGIVFDFGADGAASRNAVRDVISSLLQLRVAGSSSAGIAPSAGAAQPQQTQPVPPPISLENVSPQEAHRRAEILNKNEMVSQMHAKLVLEQRAVSDADFWKGIEFRLRKAKEATSVAQQQTSKVATARGMPTALQTTVQGTETDAGTQTFRFTPTQMHQIFVEQPEVHRAYKALVPRKMDEQLFWKKYVQSRILQSEFATGDRSDMFAKFQMEAEREEGRELRQRAEALRARELQLDRRDDHKSVHNEGAHCMDDGSSAAAITIGNRKSKYMPLVRRYNRHGTLVLDSIRRGVAAASPSAGSDADTNAQESETAQTSSCWEEPAFLRDHPMLDLEAEMDEQYLPLHIQNVRVFVDNYVSDAPSNETSANHDTARTSRDEIVRHIKRWKPSPDLLLQVLRTSQACSEMSFSSLEGSV</sequence>
<comment type="similarity">
    <text evidence="2">Belongs to the TFB1 family.</text>
</comment>
<dbReference type="GO" id="GO:0006351">
    <property type="term" value="P:DNA-templated transcription"/>
    <property type="evidence" value="ECO:0007669"/>
    <property type="project" value="InterPro"/>
</dbReference>
<feature type="compositionally biased region" description="Low complexity" evidence="7">
    <location>
        <begin position="364"/>
        <end position="373"/>
    </location>
</feature>
<gene>
    <name evidence="9" type="ORF">FVE85_7925</name>
</gene>
<dbReference type="Pfam" id="PF08567">
    <property type="entry name" value="PH_TFIIH"/>
    <property type="match status" value="1"/>
</dbReference>
<dbReference type="InterPro" id="IPR013876">
    <property type="entry name" value="TFIIH_BTF_p62_N"/>
</dbReference>
<evidence type="ECO:0000256" key="3">
    <source>
        <dbReference type="ARBA" id="ARBA00022737"/>
    </source>
</evidence>
<evidence type="ECO:0000256" key="6">
    <source>
        <dbReference type="ARBA" id="ARBA00023242"/>
    </source>
</evidence>
<feature type="compositionally biased region" description="Polar residues" evidence="7">
    <location>
        <begin position="374"/>
        <end position="387"/>
    </location>
</feature>
<reference evidence="10" key="1">
    <citation type="journal article" date="2019" name="Nat. Commun.">
        <title>Expansion of phycobilisome linker gene families in mesophilic red algae.</title>
        <authorList>
            <person name="Lee J."/>
            <person name="Kim D."/>
            <person name="Bhattacharya D."/>
            <person name="Yoon H.S."/>
        </authorList>
    </citation>
    <scope>NUCLEOTIDE SEQUENCE [LARGE SCALE GENOMIC DNA]</scope>
    <source>
        <strain evidence="10">CCMP 1328</strain>
    </source>
</reference>
<dbReference type="PROSITE" id="PS50858">
    <property type="entry name" value="BSD"/>
    <property type="match status" value="1"/>
</dbReference>
<dbReference type="SUPFAM" id="SSF50729">
    <property type="entry name" value="PH domain-like"/>
    <property type="match status" value="1"/>
</dbReference>
<dbReference type="InterPro" id="IPR027079">
    <property type="entry name" value="Tfb1/GTF2H1"/>
</dbReference>
<feature type="compositionally biased region" description="Low complexity" evidence="7">
    <location>
        <begin position="105"/>
        <end position="119"/>
    </location>
</feature>
<evidence type="ECO:0000256" key="4">
    <source>
        <dbReference type="ARBA" id="ARBA00023015"/>
    </source>
</evidence>
<dbReference type="Gene3D" id="1.10.3970.10">
    <property type="entry name" value="BSD domain"/>
    <property type="match status" value="1"/>
</dbReference>
<dbReference type="Proteomes" id="UP000324585">
    <property type="component" value="Unassembled WGS sequence"/>
</dbReference>
<keyword evidence="6" id="KW-0539">Nucleus</keyword>
<keyword evidence="4" id="KW-0805">Transcription regulation</keyword>
<evidence type="ECO:0000313" key="9">
    <source>
        <dbReference type="EMBL" id="KAA8492418.1"/>
    </source>
</evidence>
<comment type="subcellular location">
    <subcellularLocation>
        <location evidence="1">Nucleus</location>
    </subcellularLocation>
</comment>
<dbReference type="SUPFAM" id="SSF140383">
    <property type="entry name" value="BSD domain-like"/>
    <property type="match status" value="1"/>
</dbReference>
<comment type="caution">
    <text evidence="9">The sequence shown here is derived from an EMBL/GenBank/DDBJ whole genome shotgun (WGS) entry which is preliminary data.</text>
</comment>
<dbReference type="EMBL" id="VRMN01000009">
    <property type="protein sequence ID" value="KAA8492418.1"/>
    <property type="molecule type" value="Genomic_DNA"/>
</dbReference>
<keyword evidence="3" id="KW-0677">Repeat</keyword>
<evidence type="ECO:0000256" key="7">
    <source>
        <dbReference type="SAM" id="MobiDB-lite"/>
    </source>
</evidence>
<protein>
    <submittedName>
        <fullName evidence="9">General transcription factor IIH subunit 1</fullName>
    </submittedName>
</protein>
<keyword evidence="10" id="KW-1185">Reference proteome</keyword>
<name>A0A5J4YMF0_PORPP</name>
<dbReference type="InterPro" id="IPR035925">
    <property type="entry name" value="BSD_dom_sf"/>
</dbReference>
<evidence type="ECO:0000259" key="8">
    <source>
        <dbReference type="PROSITE" id="PS50858"/>
    </source>
</evidence>
<organism evidence="9 10">
    <name type="scientific">Porphyridium purpureum</name>
    <name type="common">Red alga</name>
    <name type="synonym">Porphyridium cruentum</name>
    <dbReference type="NCBI Taxonomy" id="35688"/>
    <lineage>
        <taxon>Eukaryota</taxon>
        <taxon>Rhodophyta</taxon>
        <taxon>Bangiophyceae</taxon>
        <taxon>Porphyridiales</taxon>
        <taxon>Porphyridiaceae</taxon>
        <taxon>Porphyridium</taxon>
    </lineage>
</organism>
<feature type="region of interest" description="Disordered" evidence="7">
    <location>
        <begin position="364"/>
        <end position="388"/>
    </location>
</feature>
<evidence type="ECO:0000313" key="10">
    <source>
        <dbReference type="Proteomes" id="UP000324585"/>
    </source>
</evidence>
<evidence type="ECO:0000256" key="5">
    <source>
        <dbReference type="ARBA" id="ARBA00023163"/>
    </source>
</evidence>
<dbReference type="InterPro" id="IPR011993">
    <property type="entry name" value="PH-like_dom_sf"/>
</dbReference>
<dbReference type="AlphaFoldDB" id="A0A5J4YMF0"/>
<evidence type="ECO:0000256" key="2">
    <source>
        <dbReference type="ARBA" id="ARBA00009448"/>
    </source>
</evidence>
<dbReference type="Gene3D" id="2.30.29.30">
    <property type="entry name" value="Pleckstrin-homology domain (PH domain)/Phosphotyrosine-binding domain (PTB)"/>
    <property type="match status" value="1"/>
</dbReference>
<dbReference type="CDD" id="cd13229">
    <property type="entry name" value="PH_TFIIH"/>
    <property type="match status" value="1"/>
</dbReference>
<dbReference type="GO" id="GO:0000439">
    <property type="term" value="C:transcription factor TFIIH core complex"/>
    <property type="evidence" value="ECO:0007669"/>
    <property type="project" value="InterPro"/>
</dbReference>
<proteinExistence type="inferred from homology"/>
<feature type="domain" description="BSD" evidence="8">
    <location>
        <begin position="224"/>
        <end position="264"/>
    </location>
</feature>